<evidence type="ECO:0000256" key="2">
    <source>
        <dbReference type="ARBA" id="ARBA00023012"/>
    </source>
</evidence>
<evidence type="ECO:0000256" key="4">
    <source>
        <dbReference type="SAM" id="MobiDB-lite"/>
    </source>
</evidence>
<feature type="region of interest" description="Disordered" evidence="4">
    <location>
        <begin position="98"/>
        <end position="125"/>
    </location>
</feature>
<gene>
    <name evidence="6" type="ORF">GP486_004902</name>
</gene>
<reference evidence="6" key="1">
    <citation type="submission" date="2021-03" db="EMBL/GenBank/DDBJ databases">
        <title>Comparative genomics and phylogenomic investigation of the class Geoglossomycetes provide insights into ecological specialization and systematics.</title>
        <authorList>
            <person name="Melie T."/>
            <person name="Pirro S."/>
            <person name="Miller A.N."/>
            <person name="Quandt A."/>
        </authorList>
    </citation>
    <scope>NUCLEOTIDE SEQUENCE</scope>
    <source>
        <strain evidence="6">CAQ_001_2017</strain>
    </source>
</reference>
<dbReference type="GO" id="GO:0071474">
    <property type="term" value="P:cellular hyperosmotic response"/>
    <property type="evidence" value="ECO:0007669"/>
    <property type="project" value="TreeGrafter"/>
</dbReference>
<dbReference type="EMBL" id="JAGHQM010000845">
    <property type="protein sequence ID" value="KAH0558440.1"/>
    <property type="molecule type" value="Genomic_DNA"/>
</dbReference>
<proteinExistence type="predicted"/>
<keyword evidence="1" id="KW-0597">Phosphoprotein</keyword>
<evidence type="ECO:0000313" key="6">
    <source>
        <dbReference type="EMBL" id="KAH0558440.1"/>
    </source>
</evidence>
<name>A0A9P8RNT4_9PEZI</name>
<dbReference type="GO" id="GO:0004673">
    <property type="term" value="F:protein histidine kinase activity"/>
    <property type="evidence" value="ECO:0007669"/>
    <property type="project" value="TreeGrafter"/>
</dbReference>
<dbReference type="Gene3D" id="1.20.120.1530">
    <property type="match status" value="1"/>
</dbReference>
<evidence type="ECO:0000313" key="7">
    <source>
        <dbReference type="Proteomes" id="UP000750711"/>
    </source>
</evidence>
<keyword evidence="7" id="KW-1185">Reference proteome</keyword>
<evidence type="ECO:0000256" key="3">
    <source>
        <dbReference type="SAM" id="Coils"/>
    </source>
</evidence>
<dbReference type="GO" id="GO:0016020">
    <property type="term" value="C:membrane"/>
    <property type="evidence" value="ECO:0007669"/>
    <property type="project" value="InterPro"/>
</dbReference>
<dbReference type="InterPro" id="IPR003660">
    <property type="entry name" value="HAMP_dom"/>
</dbReference>
<comment type="caution">
    <text evidence="6">The sequence shown here is derived from an EMBL/GenBank/DDBJ whole genome shotgun (WGS) entry which is preliminary data.</text>
</comment>
<dbReference type="AlphaFoldDB" id="A0A9P8RNT4"/>
<dbReference type="CDD" id="cd06225">
    <property type="entry name" value="HAMP"/>
    <property type="match status" value="1"/>
</dbReference>
<feature type="coiled-coil region" evidence="3">
    <location>
        <begin position="169"/>
        <end position="223"/>
    </location>
</feature>
<organism evidence="6 7">
    <name type="scientific">Trichoglossum hirsutum</name>
    <dbReference type="NCBI Taxonomy" id="265104"/>
    <lineage>
        <taxon>Eukaryota</taxon>
        <taxon>Fungi</taxon>
        <taxon>Dikarya</taxon>
        <taxon>Ascomycota</taxon>
        <taxon>Pezizomycotina</taxon>
        <taxon>Geoglossomycetes</taxon>
        <taxon>Geoglossales</taxon>
        <taxon>Geoglossaceae</taxon>
        <taxon>Trichoglossum</taxon>
    </lineage>
</organism>
<evidence type="ECO:0000259" key="5">
    <source>
        <dbReference type="PROSITE" id="PS50885"/>
    </source>
</evidence>
<protein>
    <recommendedName>
        <fullName evidence="5">HAMP domain-containing protein</fullName>
    </recommendedName>
</protein>
<dbReference type="PANTHER" id="PTHR45339">
    <property type="entry name" value="HYBRID SIGNAL TRANSDUCTION HISTIDINE KINASE J"/>
    <property type="match status" value="1"/>
</dbReference>
<keyword evidence="2" id="KW-0902">Two-component regulatory system</keyword>
<dbReference type="GO" id="GO:0000160">
    <property type="term" value="P:phosphorelay signal transduction system"/>
    <property type="evidence" value="ECO:0007669"/>
    <property type="project" value="UniProtKB-KW"/>
</dbReference>
<accession>A0A9P8RNT4</accession>
<dbReference type="PANTHER" id="PTHR45339:SF1">
    <property type="entry name" value="HYBRID SIGNAL TRANSDUCTION HISTIDINE KINASE J"/>
    <property type="match status" value="1"/>
</dbReference>
<evidence type="ECO:0000256" key="1">
    <source>
        <dbReference type="ARBA" id="ARBA00022553"/>
    </source>
</evidence>
<dbReference type="PROSITE" id="PS50885">
    <property type="entry name" value="HAMP"/>
    <property type="match status" value="1"/>
</dbReference>
<keyword evidence="3" id="KW-0175">Coiled coil</keyword>
<dbReference type="Proteomes" id="UP000750711">
    <property type="component" value="Unassembled WGS sequence"/>
</dbReference>
<feature type="domain" description="HAMP" evidence="5">
    <location>
        <begin position="215"/>
        <end position="270"/>
    </location>
</feature>
<sequence>MPHEAALAATTAILHNLAKGATPSYTFPDSTLSSTDATQNGTEPLKLILPGEDTVAKKALERELFALVSRVKYLEAKANTISSQALPETPNENGVLSASPFDNGATKSRDTVVGLGRPPATTNDRGANLVSSILASRTGSHGDRSQLPDLNEDDLAFLMQHVKNQAEFLDSHKRKLNTVEEEVQEQRLKVKLAETEAERVAGLERELKKNQQANEAFQKALREIGGIVTAVAKGDLSKKVQIHSKEMDPEITTFKRTINTMMDQLQMFASEVSRVAREVGTEGQLGGQAQITGVDGTWKELTDNGMSTATSHELSTEA</sequence>